<accession>A0ABV8TWN9</accession>
<gene>
    <name evidence="1" type="ORF">ACFPET_06370</name>
</gene>
<protein>
    <submittedName>
        <fullName evidence="1">Uncharacterized protein</fullName>
    </submittedName>
</protein>
<name>A0ABV8TWN9_9ACTN</name>
<sequence length="102" mass="11516">MPIVYMPSGTTDVGTIAHAGRELTGRLDEDAAVLYLFLPSRLDCPLEERPPAVMAHCRRWPWPTMTAYSDELHRQSRSIPDWKVELLDKIALAVKPFVAPDD</sequence>
<comment type="caution">
    <text evidence="1">The sequence shown here is derived from an EMBL/GenBank/DDBJ whole genome shotgun (WGS) entry which is preliminary data.</text>
</comment>
<dbReference type="RefSeq" id="WP_380618887.1">
    <property type="nucleotide sequence ID" value="NZ_JBHSDK010000010.1"/>
</dbReference>
<evidence type="ECO:0000313" key="2">
    <source>
        <dbReference type="Proteomes" id="UP001595823"/>
    </source>
</evidence>
<organism evidence="1 2">
    <name type="scientific">Salininema proteolyticum</name>
    <dbReference type="NCBI Taxonomy" id="1607685"/>
    <lineage>
        <taxon>Bacteria</taxon>
        <taxon>Bacillati</taxon>
        <taxon>Actinomycetota</taxon>
        <taxon>Actinomycetes</taxon>
        <taxon>Glycomycetales</taxon>
        <taxon>Glycomycetaceae</taxon>
        <taxon>Salininema</taxon>
    </lineage>
</organism>
<proteinExistence type="predicted"/>
<evidence type="ECO:0000313" key="1">
    <source>
        <dbReference type="EMBL" id="MFC4334818.1"/>
    </source>
</evidence>
<dbReference type="Proteomes" id="UP001595823">
    <property type="component" value="Unassembled WGS sequence"/>
</dbReference>
<dbReference type="EMBL" id="JBHSDK010000010">
    <property type="protein sequence ID" value="MFC4334818.1"/>
    <property type="molecule type" value="Genomic_DNA"/>
</dbReference>
<reference evidence="2" key="1">
    <citation type="journal article" date="2019" name="Int. J. Syst. Evol. Microbiol.">
        <title>The Global Catalogue of Microorganisms (GCM) 10K type strain sequencing project: providing services to taxonomists for standard genome sequencing and annotation.</title>
        <authorList>
            <consortium name="The Broad Institute Genomics Platform"/>
            <consortium name="The Broad Institute Genome Sequencing Center for Infectious Disease"/>
            <person name="Wu L."/>
            <person name="Ma J."/>
        </authorList>
    </citation>
    <scope>NUCLEOTIDE SEQUENCE [LARGE SCALE GENOMIC DNA]</scope>
    <source>
        <strain evidence="2">IBRC-M 10908</strain>
    </source>
</reference>
<keyword evidence="2" id="KW-1185">Reference proteome</keyword>